<keyword evidence="7" id="KW-1185">Reference proteome</keyword>
<dbReference type="GeneID" id="100371677"/>
<dbReference type="InterPro" id="IPR006077">
    <property type="entry name" value="Vinculin/catenin"/>
</dbReference>
<evidence type="ECO:0000313" key="8">
    <source>
        <dbReference type="RefSeq" id="XP_006817880.1"/>
    </source>
</evidence>
<comment type="subcellular location">
    <subcellularLocation>
        <location evidence="1">Cytoplasm</location>
    </subcellularLocation>
</comment>
<feature type="compositionally biased region" description="Low complexity" evidence="6">
    <location>
        <begin position="807"/>
        <end position="833"/>
    </location>
</feature>
<dbReference type="InterPro" id="IPR036723">
    <property type="entry name" value="Alpha-catenin/vinculin-like_sf"/>
</dbReference>
<gene>
    <name evidence="8" type="primary">LOC100371677</name>
</gene>
<proteinExistence type="inferred from homology"/>
<feature type="compositionally biased region" description="Pro residues" evidence="6">
    <location>
        <begin position="985"/>
        <end position="1007"/>
    </location>
</feature>
<sequence length="1193" mass="130726">MPVFHTKTIESILEPVALQVSQLVILHEEAEDGNAMPDLYRPVQAVCAAVNNLVKVGRETAETSADKVLKQEMPLALNRVEEASGLLVDASGLLRDDPFSVPARKKLIDGARGILSGTSALLLAFDEAEVRKILRVCKSVLEYLAIAEVVESMEDLVTFVKNLTPGMTTMSKMIDQREKELTHQVHREKLVYSINSVKNLTPVLISGIKIFVTTKQTGGRGVGESQENRNYVVTKMSQEIHEIIRVLQLTTYDEEGWDVDDITVMKKAQAAIFGKGDLAKDWLSNPHAEPGGLGERSIRQIVDEARKVGARCEGPEKDEILRLCDDITVMTDQLAELRARGEGNTPQAQQLARAIQDRVDYLTGRVNSAVAHYAQSGIRKPAPTVSGKVEQAQQWLASPGVDDRGLGQQALRMVINEGRKVAEGCSGPERVRLHQLCDDCERLTNQLADLCARGQGNTPQAHAISRQLSSKLQELKDAIQQSLVNQVAEVFIDTTTPLKQFSAAAYAPPGAPNREAEFSNKAGSFDQHSSRLANTAQRVAEAGGCNDKRTVEAIHDRSQQVRDMTPQVIHAGRILLENPDNEERLRHDAAREHFEMLKKEWTGNMEKLTGLVDEATDTVSFIKATEEALKHDSNMVDGAIKNQDPAQIVSGASNMARRANRVFMVANQEVENSEDPNFVQKVSEASERMTQRISPLVINAKAVASNPSDRNAQDGWYNSDKHLIDAVGGVREAILMSQREKYPPPPPAPEPIPEEQFPGPPDMSQLHISEADLHRPLDRQLLHSSGQPGISADQLDASRREQMMQQPPSESGVSPSSSPSSKALNSRSQHSVSSPPPPPPPPPGPQVSSSPGPQVSSSPALSHQSLPASTTLPSTPLRQLNARTIPHSIPPQPSLVAAPFSGYKTTVQTCRVPPPPPPKPHQLPSTNQPGFEDFYKELDTVLDSVMNQGYETSTDGSYTPHGPPRPGHEIKPTRETFSVHATIPVRPPPRPPLPEQDCPPPRPPPPEDSTDDEMEVHFPKPQANQPIMTAAYSLHMEAQKWSSKGNEIVAAAKKMALLMAQMGRLVRGEGGSKKELIHCAKAIAKASEEVTRLAKEVAKQCTDKRMKLNLLQVCERIPTISTQLKILSTVKATMLGAQGSEEDQEATEMLVGNAQNLMQSVKETVRAAEAASIKIRTDSGYTLNWIRKRPWYQ</sequence>
<feature type="compositionally biased region" description="Pro residues" evidence="6">
    <location>
        <begin position="834"/>
        <end position="845"/>
    </location>
</feature>
<dbReference type="Pfam" id="PF01044">
    <property type="entry name" value="Vinculin"/>
    <property type="match status" value="2"/>
</dbReference>
<dbReference type="Proteomes" id="UP000694865">
    <property type="component" value="Unplaced"/>
</dbReference>
<feature type="compositionally biased region" description="Pro residues" evidence="6">
    <location>
        <begin position="912"/>
        <end position="921"/>
    </location>
</feature>
<dbReference type="Gene3D" id="1.20.120.230">
    <property type="entry name" value="Alpha-catenin/vinculin-like"/>
    <property type="match status" value="4"/>
</dbReference>
<evidence type="ECO:0000256" key="3">
    <source>
        <dbReference type="ARBA" id="ARBA00014125"/>
    </source>
</evidence>
<name>A0ABM0MCY9_SACKO</name>
<feature type="region of interest" description="Disordered" evidence="6">
    <location>
        <begin position="800"/>
        <end position="931"/>
    </location>
</feature>
<evidence type="ECO:0000313" key="7">
    <source>
        <dbReference type="Proteomes" id="UP000694865"/>
    </source>
</evidence>
<evidence type="ECO:0000256" key="5">
    <source>
        <dbReference type="ARBA" id="ARBA00023203"/>
    </source>
</evidence>
<keyword evidence="4" id="KW-0963">Cytoplasm</keyword>
<dbReference type="RefSeq" id="XP_006817880.1">
    <property type="nucleotide sequence ID" value="XM_006817817.1"/>
</dbReference>
<evidence type="ECO:0000256" key="1">
    <source>
        <dbReference type="ARBA" id="ARBA00004496"/>
    </source>
</evidence>
<evidence type="ECO:0000256" key="6">
    <source>
        <dbReference type="SAM" id="MobiDB-lite"/>
    </source>
</evidence>
<comment type="similarity">
    <text evidence="2">Belongs to the vinculin/alpha-catenin family.</text>
</comment>
<accession>A0ABM0MCY9</accession>
<feature type="compositionally biased region" description="Low complexity" evidence="6">
    <location>
        <begin position="846"/>
        <end position="859"/>
    </location>
</feature>
<evidence type="ECO:0000256" key="4">
    <source>
        <dbReference type="ARBA" id="ARBA00022490"/>
    </source>
</evidence>
<dbReference type="PANTHER" id="PTHR46180">
    <property type="entry name" value="VINCULIN"/>
    <property type="match status" value="1"/>
</dbReference>
<feature type="compositionally biased region" description="Polar residues" evidence="6">
    <location>
        <begin position="860"/>
        <end position="882"/>
    </location>
</feature>
<keyword evidence="5" id="KW-0009">Actin-binding</keyword>
<dbReference type="PRINTS" id="PR00806">
    <property type="entry name" value="VINCULIN"/>
</dbReference>
<dbReference type="InterPro" id="IPR017997">
    <property type="entry name" value="Vinculin"/>
</dbReference>
<dbReference type="Gene3D" id="1.20.120.810">
    <property type="entry name" value="Vinculin, Vh2 four-helix bundle"/>
    <property type="match status" value="2"/>
</dbReference>
<dbReference type="SUPFAM" id="SSF47220">
    <property type="entry name" value="alpha-catenin/vinculin-like"/>
    <property type="match status" value="6"/>
</dbReference>
<reference evidence="8" key="1">
    <citation type="submission" date="2025-08" db="UniProtKB">
        <authorList>
            <consortium name="RefSeq"/>
        </authorList>
    </citation>
    <scope>IDENTIFICATION</scope>
    <source>
        <tissue evidence="8">Testes</tissue>
    </source>
</reference>
<feature type="region of interest" description="Disordered" evidence="6">
    <location>
        <begin position="949"/>
        <end position="1015"/>
    </location>
</feature>
<protein>
    <recommendedName>
        <fullName evidence="3">Vinculin</fullName>
    </recommendedName>
</protein>
<organism evidence="7 8">
    <name type="scientific">Saccoglossus kowalevskii</name>
    <name type="common">Acorn worm</name>
    <dbReference type="NCBI Taxonomy" id="10224"/>
    <lineage>
        <taxon>Eukaryota</taxon>
        <taxon>Metazoa</taxon>
        <taxon>Hemichordata</taxon>
        <taxon>Enteropneusta</taxon>
        <taxon>Harrimaniidae</taxon>
        <taxon>Saccoglossus</taxon>
    </lineage>
</organism>
<evidence type="ECO:0000256" key="2">
    <source>
        <dbReference type="ARBA" id="ARBA00008376"/>
    </source>
</evidence>
<feature type="region of interest" description="Disordered" evidence="6">
    <location>
        <begin position="739"/>
        <end position="766"/>
    </location>
</feature>